<gene>
    <name evidence="1" type="ORF">L2E82_42822</name>
</gene>
<comment type="caution">
    <text evidence="1">The sequence shown here is derived from an EMBL/GenBank/DDBJ whole genome shotgun (WGS) entry which is preliminary data.</text>
</comment>
<proteinExistence type="predicted"/>
<reference evidence="1 2" key="2">
    <citation type="journal article" date="2022" name="Mol. Ecol. Resour.">
        <title>The genomes of chicory, endive, great burdock and yacon provide insights into Asteraceae paleo-polyploidization history and plant inulin production.</title>
        <authorList>
            <person name="Fan W."/>
            <person name="Wang S."/>
            <person name="Wang H."/>
            <person name="Wang A."/>
            <person name="Jiang F."/>
            <person name="Liu H."/>
            <person name="Zhao H."/>
            <person name="Xu D."/>
            <person name="Zhang Y."/>
        </authorList>
    </citation>
    <scope>NUCLEOTIDE SEQUENCE [LARGE SCALE GENOMIC DNA]</scope>
    <source>
        <strain evidence="2">cv. Punajuju</strain>
        <tissue evidence="1">Leaves</tissue>
    </source>
</reference>
<accession>A0ACB8ZLR8</accession>
<keyword evidence="2" id="KW-1185">Reference proteome</keyword>
<dbReference type="EMBL" id="CM042016">
    <property type="protein sequence ID" value="KAI3698909.1"/>
    <property type="molecule type" value="Genomic_DNA"/>
</dbReference>
<reference evidence="2" key="1">
    <citation type="journal article" date="2022" name="Mol. Ecol. Resour.">
        <title>The genomes of chicory, endive, great burdock and yacon provide insights into Asteraceae palaeo-polyploidization history and plant inulin production.</title>
        <authorList>
            <person name="Fan W."/>
            <person name="Wang S."/>
            <person name="Wang H."/>
            <person name="Wang A."/>
            <person name="Jiang F."/>
            <person name="Liu H."/>
            <person name="Zhao H."/>
            <person name="Xu D."/>
            <person name="Zhang Y."/>
        </authorList>
    </citation>
    <scope>NUCLEOTIDE SEQUENCE [LARGE SCALE GENOMIC DNA]</scope>
    <source>
        <strain evidence="2">cv. Punajuju</strain>
    </source>
</reference>
<sequence length="287" mass="31882">MEWLYKSLLRYDSNSFILISSSPSFSVPPLFIGCDPPPSCIPPVYTYKGPKQNCYQQTSKGADGVADEIQSLLHIVKLNLFMLLSSFAFNCIQKSGKNTLCLLLVGFEPETETASSRWVVGARAAKNGEEGSEVFANSDAIPAKKDPQDGDETINGMADSGLQGKRICTAEWELTWLRTAISYDNHSPEVFGNDESPSTDVGFRFKTSHVMMIKRGHTASEIGLSAIPIFYQFAYAQLWKVLGLQMEEHKLDHLNNSSRGIKTTINALVNVGNGVEEKQKLCHQYEW</sequence>
<dbReference type="Proteomes" id="UP001055811">
    <property type="component" value="Linkage Group LG08"/>
</dbReference>
<protein>
    <submittedName>
        <fullName evidence="1">Uncharacterized protein</fullName>
    </submittedName>
</protein>
<organism evidence="1 2">
    <name type="scientific">Cichorium intybus</name>
    <name type="common">Chicory</name>
    <dbReference type="NCBI Taxonomy" id="13427"/>
    <lineage>
        <taxon>Eukaryota</taxon>
        <taxon>Viridiplantae</taxon>
        <taxon>Streptophyta</taxon>
        <taxon>Embryophyta</taxon>
        <taxon>Tracheophyta</taxon>
        <taxon>Spermatophyta</taxon>
        <taxon>Magnoliopsida</taxon>
        <taxon>eudicotyledons</taxon>
        <taxon>Gunneridae</taxon>
        <taxon>Pentapetalae</taxon>
        <taxon>asterids</taxon>
        <taxon>campanulids</taxon>
        <taxon>Asterales</taxon>
        <taxon>Asteraceae</taxon>
        <taxon>Cichorioideae</taxon>
        <taxon>Cichorieae</taxon>
        <taxon>Cichoriinae</taxon>
        <taxon>Cichorium</taxon>
    </lineage>
</organism>
<evidence type="ECO:0000313" key="1">
    <source>
        <dbReference type="EMBL" id="KAI3698909.1"/>
    </source>
</evidence>
<name>A0ACB8ZLR8_CICIN</name>
<evidence type="ECO:0000313" key="2">
    <source>
        <dbReference type="Proteomes" id="UP001055811"/>
    </source>
</evidence>